<gene>
    <name evidence="3" type="ORF">EAE98_011632</name>
</gene>
<dbReference type="GeneID" id="62238403"/>
<feature type="signal peptide" evidence="2">
    <location>
        <begin position="1"/>
        <end position="20"/>
    </location>
</feature>
<name>A0ABQ7I568_9HELO</name>
<dbReference type="EMBL" id="RCSX01000051">
    <property type="protein sequence ID" value="KAF7913081.1"/>
    <property type="molecule type" value="Genomic_DNA"/>
</dbReference>
<evidence type="ECO:0000256" key="2">
    <source>
        <dbReference type="SAM" id="SignalP"/>
    </source>
</evidence>
<reference evidence="3 4" key="1">
    <citation type="journal article" date="2020" name="Genome Biol. Evol.">
        <title>Comparative genomics of Sclerotiniaceae.</title>
        <authorList>
            <person name="Valero Jimenez C.A."/>
            <person name="Steentjes M."/>
            <person name="Scholten O.E."/>
            <person name="Van Kan J.A.L."/>
        </authorList>
    </citation>
    <scope>NUCLEOTIDE SEQUENCE [LARGE SCALE GENOMIC DNA]</scope>
    <source>
        <strain evidence="3 4">B1</strain>
    </source>
</reference>
<protein>
    <recommendedName>
        <fullName evidence="5">Secreted protein</fullName>
    </recommendedName>
</protein>
<evidence type="ECO:0000313" key="3">
    <source>
        <dbReference type="EMBL" id="KAF7913081.1"/>
    </source>
</evidence>
<dbReference type="RefSeq" id="XP_038804312.1">
    <property type="nucleotide sequence ID" value="XM_038959254.1"/>
</dbReference>
<feature type="region of interest" description="Disordered" evidence="1">
    <location>
        <begin position="51"/>
        <end position="72"/>
    </location>
</feature>
<sequence>MPATFLSFILISSGVSFSSSTLINRCATVLLPFATSSEFIFHRTLDHREEVPELHGGSAARNHEDPSNSTKQ</sequence>
<keyword evidence="4" id="KW-1185">Reference proteome</keyword>
<organism evidence="3 4">
    <name type="scientific">Botrytis deweyae</name>
    <dbReference type="NCBI Taxonomy" id="2478750"/>
    <lineage>
        <taxon>Eukaryota</taxon>
        <taxon>Fungi</taxon>
        <taxon>Dikarya</taxon>
        <taxon>Ascomycota</taxon>
        <taxon>Pezizomycotina</taxon>
        <taxon>Leotiomycetes</taxon>
        <taxon>Helotiales</taxon>
        <taxon>Sclerotiniaceae</taxon>
        <taxon>Botrytis</taxon>
    </lineage>
</organism>
<evidence type="ECO:0000313" key="4">
    <source>
        <dbReference type="Proteomes" id="UP000783213"/>
    </source>
</evidence>
<comment type="caution">
    <text evidence="3">The sequence shown here is derived from an EMBL/GenBank/DDBJ whole genome shotgun (WGS) entry which is preliminary data.</text>
</comment>
<evidence type="ECO:0000256" key="1">
    <source>
        <dbReference type="SAM" id="MobiDB-lite"/>
    </source>
</evidence>
<proteinExistence type="predicted"/>
<feature type="chain" id="PRO_5045867726" description="Secreted protein" evidence="2">
    <location>
        <begin position="21"/>
        <end position="72"/>
    </location>
</feature>
<dbReference type="Proteomes" id="UP000783213">
    <property type="component" value="Unassembled WGS sequence"/>
</dbReference>
<keyword evidence="2" id="KW-0732">Signal</keyword>
<accession>A0ABQ7I568</accession>
<evidence type="ECO:0008006" key="5">
    <source>
        <dbReference type="Google" id="ProtNLM"/>
    </source>
</evidence>